<dbReference type="Proteomes" id="UP000035170">
    <property type="component" value="Unassembled WGS sequence"/>
</dbReference>
<evidence type="ECO:0000313" key="2">
    <source>
        <dbReference type="EMBL" id="KLN54633.1"/>
    </source>
</evidence>
<comment type="caution">
    <text evidence="2">The sequence shown here is derived from an EMBL/GenBank/DDBJ whole genome shotgun (WGS) entry which is preliminary data.</text>
</comment>
<dbReference type="AlphaFoldDB" id="A0A0H2LWL8"/>
<dbReference type="RefSeq" id="WP_047785910.1">
    <property type="nucleotide sequence ID" value="NZ_JZWI01000022.1"/>
</dbReference>
<evidence type="ECO:0008006" key="4">
    <source>
        <dbReference type="Google" id="ProtNLM"/>
    </source>
</evidence>
<sequence>MKRRIYWLMPDLASARQAMDDLVWARIDVAHIHFAGPEGMDMAGLHAANVWQTSDLVHAAKTGGVVGSACGIVVGLAAALLFPIVGDGPEWEVAVLVAILGGVVGAWSASMIGISIPSPRLQRFEGAIAQGQILLMVDLPRSRVRDIEALLRSAHPEARFEGEEPQVPAFL</sequence>
<dbReference type="PATRIC" id="fig|34073.19.peg.4376"/>
<keyword evidence="1" id="KW-0812">Transmembrane</keyword>
<keyword evidence="3" id="KW-1185">Reference proteome</keyword>
<feature type="transmembrane region" description="Helical" evidence="1">
    <location>
        <begin position="65"/>
        <end position="85"/>
    </location>
</feature>
<protein>
    <recommendedName>
        <fullName evidence="4">DUF1269 domain-containing protein</fullName>
    </recommendedName>
</protein>
<keyword evidence="1" id="KW-0472">Membrane</keyword>
<dbReference type="EMBL" id="JZWI01000022">
    <property type="protein sequence ID" value="KLN54633.1"/>
    <property type="molecule type" value="Genomic_DNA"/>
</dbReference>
<keyword evidence="1" id="KW-1133">Transmembrane helix</keyword>
<reference evidence="2 3" key="1">
    <citation type="submission" date="2015-03" db="EMBL/GenBank/DDBJ databases">
        <title>Genome sequence of Variovorax paradoxus TBEA6.</title>
        <authorList>
            <person name="Poehlein A."/>
            <person name="Schuldes J."/>
            <person name="Wuebbeler J.H."/>
            <person name="Hiessl S."/>
            <person name="Steinbuechel A."/>
            <person name="Daniel R."/>
        </authorList>
    </citation>
    <scope>NUCLEOTIDE SEQUENCE [LARGE SCALE GENOMIC DNA]</scope>
    <source>
        <strain evidence="2 3">TBEA6</strain>
    </source>
</reference>
<name>A0A0H2LWL8_VARPD</name>
<organism evidence="2 3">
    <name type="scientific">Variovorax paradoxus</name>
    <dbReference type="NCBI Taxonomy" id="34073"/>
    <lineage>
        <taxon>Bacteria</taxon>
        <taxon>Pseudomonadati</taxon>
        <taxon>Pseudomonadota</taxon>
        <taxon>Betaproteobacteria</taxon>
        <taxon>Burkholderiales</taxon>
        <taxon>Comamonadaceae</taxon>
        <taxon>Variovorax</taxon>
    </lineage>
</organism>
<accession>A0A0H2LWL8</accession>
<feature type="transmembrane region" description="Helical" evidence="1">
    <location>
        <begin position="91"/>
        <end position="114"/>
    </location>
</feature>
<gene>
    <name evidence="2" type="ORF">VPARA_42750</name>
</gene>
<evidence type="ECO:0000313" key="3">
    <source>
        <dbReference type="Proteomes" id="UP000035170"/>
    </source>
</evidence>
<evidence type="ECO:0000256" key="1">
    <source>
        <dbReference type="SAM" id="Phobius"/>
    </source>
</evidence>
<proteinExistence type="predicted"/>